<keyword evidence="2" id="KW-1185">Reference proteome</keyword>
<comment type="caution">
    <text evidence="1">The sequence shown here is derived from an EMBL/GenBank/DDBJ whole genome shotgun (WGS) entry which is preliminary data.</text>
</comment>
<evidence type="ECO:0000313" key="2">
    <source>
        <dbReference type="Proteomes" id="UP000249056"/>
    </source>
</evidence>
<dbReference type="AlphaFoldDB" id="A0A395IK16"/>
<protein>
    <submittedName>
        <fullName evidence="1">Uncharacterized protein</fullName>
    </submittedName>
</protein>
<accession>A0A395IK16</accession>
<reference evidence="1 2" key="1">
    <citation type="submission" date="2018-06" db="EMBL/GenBank/DDBJ databases">
        <title>Genome Sequence of the Brown Rot Fungal Pathogen Monilinia fructigena.</title>
        <authorList>
            <person name="Landi L."/>
            <person name="De Miccolis Angelini R.M."/>
            <person name="Pollastro S."/>
            <person name="Abate D."/>
            <person name="Faretra F."/>
            <person name="Romanazzi G."/>
        </authorList>
    </citation>
    <scope>NUCLEOTIDE SEQUENCE [LARGE SCALE GENOMIC DNA]</scope>
    <source>
        <strain evidence="1 2">Mfrg269</strain>
    </source>
</reference>
<dbReference type="OrthoDB" id="1470711at2759"/>
<sequence length="173" mass="18878">MLQRETIAAVRGIGPPKMLLPPSLEQRIAIDTLLHTKKNVIVDSCAGFWKNDNNSAPGKICTRNLIPCVGLQPTLDAGDKKRVQDLALDNVTVQNCHTLGTGYYTSECATDQGLKRAVEDYMPVLDGMELPEFSVLILDEQQDVTPILKRFVDKVILDKGFTGPDVGLGQGSI</sequence>
<evidence type="ECO:0000313" key="1">
    <source>
        <dbReference type="EMBL" id="RAL58739.1"/>
    </source>
</evidence>
<dbReference type="EMBL" id="QKRW01000070">
    <property type="protein sequence ID" value="RAL58739.1"/>
    <property type="molecule type" value="Genomic_DNA"/>
</dbReference>
<dbReference type="Proteomes" id="UP000249056">
    <property type="component" value="Unassembled WGS sequence"/>
</dbReference>
<name>A0A395IK16_9HELO</name>
<organism evidence="1 2">
    <name type="scientific">Monilinia fructigena</name>
    <dbReference type="NCBI Taxonomy" id="38457"/>
    <lineage>
        <taxon>Eukaryota</taxon>
        <taxon>Fungi</taxon>
        <taxon>Dikarya</taxon>
        <taxon>Ascomycota</taxon>
        <taxon>Pezizomycotina</taxon>
        <taxon>Leotiomycetes</taxon>
        <taxon>Helotiales</taxon>
        <taxon>Sclerotiniaceae</taxon>
        <taxon>Monilinia</taxon>
    </lineage>
</organism>
<gene>
    <name evidence="1" type="ORF">DID88_003045</name>
</gene>
<proteinExistence type="predicted"/>